<evidence type="ECO:0000256" key="8">
    <source>
        <dbReference type="RuleBase" id="RU362097"/>
    </source>
</evidence>
<evidence type="ECO:0000256" key="1">
    <source>
        <dbReference type="ARBA" id="ARBA00007613"/>
    </source>
</evidence>
<dbReference type="PANTHER" id="PTHR30203">
    <property type="entry name" value="OUTER MEMBRANE CATION EFFLUX PROTEIN"/>
    <property type="match status" value="1"/>
</dbReference>
<evidence type="ECO:0000256" key="5">
    <source>
        <dbReference type="ARBA" id="ARBA00023139"/>
    </source>
</evidence>
<dbReference type="NCBIfam" id="TIGR01845">
    <property type="entry name" value="outer_NodT"/>
    <property type="match status" value="1"/>
</dbReference>
<comment type="similarity">
    <text evidence="1 8">Belongs to the outer membrane factor (OMF) (TC 1.B.17) family.</text>
</comment>
<keyword evidence="2 8" id="KW-1134">Transmembrane beta strand</keyword>
<evidence type="ECO:0000256" key="4">
    <source>
        <dbReference type="ARBA" id="ARBA00023136"/>
    </source>
</evidence>
<comment type="subcellular location">
    <subcellularLocation>
        <location evidence="8">Cell outer membrane</location>
        <topology evidence="8">Lipid-anchor</topology>
    </subcellularLocation>
</comment>
<dbReference type="InterPro" id="IPR003423">
    <property type="entry name" value="OMP_efflux"/>
</dbReference>
<dbReference type="RefSeq" id="WP_158156517.1">
    <property type="nucleotide sequence ID" value="NZ_CP056030.1"/>
</dbReference>
<reference evidence="9 10" key="1">
    <citation type="submission" date="2020-06" db="EMBL/GenBank/DDBJ databases">
        <title>Pseudomonas eucalypticola sp. nov., an endophyte of Eucalyptus dunnii leaves with biocontrol ability of eucalyptus leaf blight.</title>
        <authorList>
            <person name="Liu Y."/>
            <person name="Song Z."/>
            <person name="Zeng H."/>
            <person name="Lu M."/>
            <person name="Wang X."/>
            <person name="Lian X."/>
            <person name="Zhang Q."/>
        </authorList>
    </citation>
    <scope>NUCLEOTIDE SEQUENCE [LARGE SCALE GENOMIC DNA]</scope>
    <source>
        <strain evidence="9 10">NP-1</strain>
    </source>
</reference>
<evidence type="ECO:0000256" key="3">
    <source>
        <dbReference type="ARBA" id="ARBA00022692"/>
    </source>
</evidence>
<sequence length="487" mass="52996">MSLKTMVLMISAASLCACTLGPDFKRPVPTSEVQWLPVEGPRAPSQAVDASLGERWWDSFNDPQLSALIQQAVEQNLDLKVAASRLLQSRATRQVVSGDRYPSVGLSGQYSRARNSAVGLNDPSYEEGHSAFNLWQTDLQTSWEPDFWGGIRREVEAANANVQVSENARRGVLLSVLSETAADYIRLRATQATLAVIRDNLGVSQHSLKLSQMRFDDGVATHLDIAQASAQVAAIEARLPTLEEQQARLINALSLLLGQAPRALQAQLEKSAPVPVSTERLGMGLPSELAQRRPDILQAEAALHEATAMIGVAKADFYPRISLSGSVGFQALQLSNFGSWSSHAFAFGPQFTLPIFEGGRLRGMLKLREAQQQQAAIEYQQTVLKAWHDIDDVMVAYNAEQLRRDRLAEAVSQSQVALDTVQHQYVSGAVDFLNVLTVQATLLSNQEQLVDSSASVSLARVNLYKALGGGWQSMLPVATNGQASKPL</sequence>
<keyword evidence="8" id="KW-0732">Signal</keyword>
<name>A0A7D5H760_9PSED</name>
<keyword evidence="7 8" id="KW-0449">Lipoprotein</keyword>
<evidence type="ECO:0000256" key="2">
    <source>
        <dbReference type="ARBA" id="ARBA00022452"/>
    </source>
</evidence>
<dbReference type="SUPFAM" id="SSF56954">
    <property type="entry name" value="Outer membrane efflux proteins (OEP)"/>
    <property type="match status" value="1"/>
</dbReference>
<feature type="signal peptide" evidence="8">
    <location>
        <begin position="1"/>
        <end position="17"/>
    </location>
</feature>
<dbReference type="GO" id="GO:0015562">
    <property type="term" value="F:efflux transmembrane transporter activity"/>
    <property type="evidence" value="ECO:0007669"/>
    <property type="project" value="InterPro"/>
</dbReference>
<evidence type="ECO:0000256" key="6">
    <source>
        <dbReference type="ARBA" id="ARBA00023237"/>
    </source>
</evidence>
<dbReference type="Gene3D" id="2.20.200.10">
    <property type="entry name" value="Outer membrane efflux proteins (OEP)"/>
    <property type="match status" value="1"/>
</dbReference>
<evidence type="ECO:0000313" key="9">
    <source>
        <dbReference type="EMBL" id="QKZ05723.1"/>
    </source>
</evidence>
<keyword evidence="4 8" id="KW-0472">Membrane</keyword>
<evidence type="ECO:0000256" key="7">
    <source>
        <dbReference type="ARBA" id="ARBA00023288"/>
    </source>
</evidence>
<evidence type="ECO:0000313" key="10">
    <source>
        <dbReference type="Proteomes" id="UP000509568"/>
    </source>
</evidence>
<dbReference type="InterPro" id="IPR010131">
    <property type="entry name" value="MdtP/NodT-like"/>
</dbReference>
<accession>A0A7D5H760</accession>
<dbReference type="PROSITE" id="PS51257">
    <property type="entry name" value="PROKAR_LIPOPROTEIN"/>
    <property type="match status" value="1"/>
</dbReference>
<dbReference type="PANTHER" id="PTHR30203:SF25">
    <property type="entry name" value="OUTER MEMBRANE PROTEIN-RELATED"/>
    <property type="match status" value="1"/>
</dbReference>
<dbReference type="KEGG" id="pez:HWQ56_18740"/>
<organism evidence="9 10">
    <name type="scientific">Pseudomonas eucalypticola</name>
    <dbReference type="NCBI Taxonomy" id="2599595"/>
    <lineage>
        <taxon>Bacteria</taxon>
        <taxon>Pseudomonadati</taxon>
        <taxon>Pseudomonadota</taxon>
        <taxon>Gammaproteobacteria</taxon>
        <taxon>Pseudomonadales</taxon>
        <taxon>Pseudomonadaceae</taxon>
        <taxon>Pseudomonas</taxon>
    </lineage>
</organism>
<keyword evidence="3 8" id="KW-0812">Transmembrane</keyword>
<keyword evidence="6" id="KW-0998">Cell outer membrane</keyword>
<dbReference type="AlphaFoldDB" id="A0A7D5H760"/>
<gene>
    <name evidence="9" type="ORF">HWQ56_18740</name>
</gene>
<dbReference type="Gene3D" id="1.20.1600.10">
    <property type="entry name" value="Outer membrane efflux proteins (OEP)"/>
    <property type="match status" value="1"/>
</dbReference>
<feature type="chain" id="PRO_5029034424" evidence="8">
    <location>
        <begin position="18"/>
        <end position="487"/>
    </location>
</feature>
<dbReference type="EMBL" id="CP056030">
    <property type="protein sequence ID" value="QKZ05723.1"/>
    <property type="molecule type" value="Genomic_DNA"/>
</dbReference>
<keyword evidence="10" id="KW-1185">Reference proteome</keyword>
<keyword evidence="5 8" id="KW-0564">Palmitate</keyword>
<protein>
    <submittedName>
        <fullName evidence="9">Efflux transporter outer membrane subunit</fullName>
    </submittedName>
</protein>
<dbReference type="GO" id="GO:0009279">
    <property type="term" value="C:cell outer membrane"/>
    <property type="evidence" value="ECO:0007669"/>
    <property type="project" value="UniProtKB-SubCell"/>
</dbReference>
<dbReference type="Pfam" id="PF02321">
    <property type="entry name" value="OEP"/>
    <property type="match status" value="2"/>
</dbReference>
<proteinExistence type="inferred from homology"/>
<dbReference type="Proteomes" id="UP000509568">
    <property type="component" value="Chromosome"/>
</dbReference>